<reference evidence="4 5" key="1">
    <citation type="submission" date="2017-04" db="EMBL/GenBank/DDBJ databases">
        <authorList>
            <person name="Afonso C.L."/>
            <person name="Miller P.J."/>
            <person name="Scott M.A."/>
            <person name="Spackman E."/>
            <person name="Goraichik I."/>
            <person name="Dimitrov K.M."/>
            <person name="Suarez D.L."/>
            <person name="Swayne D.E."/>
        </authorList>
    </citation>
    <scope>NUCLEOTIDE SEQUENCE [LARGE SCALE GENOMIC DNA]</scope>
    <source>
        <strain evidence="4 5">CGMCC 1.12708</strain>
    </source>
</reference>
<dbReference type="AlphaFoldDB" id="A0A1W2AR83"/>
<keyword evidence="5" id="KW-1185">Reference proteome</keyword>
<name>A0A1W2AR83_9FLAO</name>
<evidence type="ECO:0000313" key="4">
    <source>
        <dbReference type="EMBL" id="SMC63193.1"/>
    </source>
</evidence>
<dbReference type="Pfam" id="PF13583">
    <property type="entry name" value="Reprolysin_4"/>
    <property type="match status" value="1"/>
</dbReference>
<dbReference type="OrthoDB" id="9792152at2"/>
<feature type="domain" description="Secretion system C-terminal sorting" evidence="3">
    <location>
        <begin position="659"/>
        <end position="734"/>
    </location>
</feature>
<protein>
    <submittedName>
        <fullName evidence="4">Por secretion system C-terminal sorting domain-containing protein</fullName>
    </submittedName>
</protein>
<dbReference type="STRING" id="1434700.SAMN06296427_10523"/>
<dbReference type="Proteomes" id="UP000192393">
    <property type="component" value="Unassembled WGS sequence"/>
</dbReference>
<evidence type="ECO:0000313" key="5">
    <source>
        <dbReference type="Proteomes" id="UP000192393"/>
    </source>
</evidence>
<sequence length="735" mass="79192">MRKILLTLTMIVPLLGFSQWSKTNLGASQVKEGKLNIEASSFYSLNEQQLKQNLQNAPERFSNMPGKIISIPTAEGKTEKFQVWEASNFAPALQAKFPEIKSYIGIGVDDPTAYLRFSLSPSKGISSMILKAGKSEFIERYTEDGKYIVFDSKSHRDQGEIPFECSTPETSALANDSQELVNSNRSSAGVFKTFRLAQSVTGEYSAYHGGTLEGAMEAINATMTRVNGVFEKDLAIQLILVDNNEDVVYLNASSDPYTNPSNISTTQGQLQTTLDNVIGAANYDIGHIFHRSGGGGSAGCIGCICTNGSKGRGYTSPGQGGPEGDFFDIDYVAHEMGHQLGANHTFSHNIEGTGVNIEPGSGSTIMGYAGITSYNVQAHSDDYFTYRSVLQVQNNLQNKPCAVNTTLTNQTPVADAGPDYNIPKGTAFVLRGTATDGNGDTLIYNWEQNDNGNNSTTGANSRVSPTKAVGPNFRSHPHTVDPVRYFPKFSYVLADQLTRWQNWESVNTVTRALNFTFTVRDNNVEGGQTATDAMRVNVRDAGPFALTNPVLNQNVDLSTNSMLVEWDVAGTDGGDINTANVRISISNDNGATFTVVSESTPNDGSETVSIPTGTIATSSAQGRVMVEAVDNIYYAVTRPFKFTGTMAVTDLDNSLAVGLYPNPNNGQFYLKANNIAQGNVKTTIFDTSGKAVYNNSTNHAGGALNQSYSVKLPAGVYVVVIETAEGKTTEKLIIK</sequence>
<dbReference type="NCBIfam" id="TIGR04183">
    <property type="entry name" value="Por_Secre_tail"/>
    <property type="match status" value="1"/>
</dbReference>
<dbReference type="Pfam" id="PF18962">
    <property type="entry name" value="Por_Secre_tail"/>
    <property type="match status" value="1"/>
</dbReference>
<dbReference type="Gene3D" id="2.60.40.10">
    <property type="entry name" value="Immunoglobulins"/>
    <property type="match status" value="1"/>
</dbReference>
<organism evidence="4 5">
    <name type="scientific">Moheibacter sediminis</name>
    <dbReference type="NCBI Taxonomy" id="1434700"/>
    <lineage>
        <taxon>Bacteria</taxon>
        <taxon>Pseudomonadati</taxon>
        <taxon>Bacteroidota</taxon>
        <taxon>Flavobacteriia</taxon>
        <taxon>Flavobacteriales</taxon>
        <taxon>Weeksellaceae</taxon>
        <taxon>Moheibacter</taxon>
    </lineage>
</organism>
<keyword evidence="1" id="KW-0732">Signal</keyword>
<dbReference type="GO" id="GO:0008237">
    <property type="term" value="F:metallopeptidase activity"/>
    <property type="evidence" value="ECO:0007669"/>
    <property type="project" value="InterPro"/>
</dbReference>
<dbReference type="InterPro" id="IPR024079">
    <property type="entry name" value="MetalloPept_cat_dom_sf"/>
</dbReference>
<dbReference type="InterPro" id="IPR026444">
    <property type="entry name" value="Secre_tail"/>
</dbReference>
<accession>A0A1W2AR83</accession>
<evidence type="ECO:0000256" key="2">
    <source>
        <dbReference type="SAM" id="MobiDB-lite"/>
    </source>
</evidence>
<dbReference type="InterPro" id="IPR013783">
    <property type="entry name" value="Ig-like_fold"/>
</dbReference>
<evidence type="ECO:0000256" key="1">
    <source>
        <dbReference type="ARBA" id="ARBA00022729"/>
    </source>
</evidence>
<dbReference type="EMBL" id="FWXS01000005">
    <property type="protein sequence ID" value="SMC63193.1"/>
    <property type="molecule type" value="Genomic_DNA"/>
</dbReference>
<evidence type="ECO:0000259" key="3">
    <source>
        <dbReference type="Pfam" id="PF18962"/>
    </source>
</evidence>
<gene>
    <name evidence="4" type="ORF">SAMN06296427_10523</name>
</gene>
<dbReference type="SUPFAM" id="SSF55486">
    <property type="entry name" value="Metalloproteases ('zincins'), catalytic domain"/>
    <property type="match status" value="1"/>
</dbReference>
<feature type="region of interest" description="Disordered" evidence="2">
    <location>
        <begin position="450"/>
        <end position="475"/>
    </location>
</feature>
<dbReference type="RefSeq" id="WP_084017232.1">
    <property type="nucleotide sequence ID" value="NZ_FWXS01000005.1"/>
</dbReference>
<dbReference type="Gene3D" id="3.40.390.10">
    <property type="entry name" value="Collagenase (Catalytic Domain)"/>
    <property type="match status" value="1"/>
</dbReference>
<feature type="compositionally biased region" description="Polar residues" evidence="2">
    <location>
        <begin position="450"/>
        <end position="464"/>
    </location>
</feature>
<proteinExistence type="predicted"/>